<dbReference type="EMBL" id="WTPW01000775">
    <property type="protein sequence ID" value="KAF0480857.1"/>
    <property type="molecule type" value="Genomic_DNA"/>
</dbReference>
<evidence type="ECO:0000313" key="4">
    <source>
        <dbReference type="Proteomes" id="UP000439903"/>
    </source>
</evidence>
<feature type="transmembrane region" description="Helical" evidence="2">
    <location>
        <begin position="224"/>
        <end position="244"/>
    </location>
</feature>
<proteinExistence type="predicted"/>
<feature type="region of interest" description="Disordered" evidence="1">
    <location>
        <begin position="1"/>
        <end position="70"/>
    </location>
</feature>
<evidence type="ECO:0000313" key="3">
    <source>
        <dbReference type="EMBL" id="KAF0480857.1"/>
    </source>
</evidence>
<sequence>MTQFSKTEENNIPSSTPPSNQQTSSSPPNVTDTPPPNVTDTPPNVTETPPNVTDTPNVITDTRQITTNTPVNLQETIQITQSIPPPPSYDQAILQPPNIQETSQNIQVNNQVVQPIQPNFPQNIPSSYPYNSQYFSQPTIVTDNNNINYDGSYQATIITDNSNSNYNESSQPYPTTIITDTSNTNYYGSTTISQTRKIIMYLKLFVTLIFILLCLVYIRGLSYGYYIALLVSILSLLFSIVRIINGYNRGQLFTGSHFSYEVTKLKLGLSVVSSLIFIILSVAILSYYGIYSFYITLFWCIFFLTLLWVISTVLMYNEFKSYNNFNPGQYGDNVIMTNGNPTTGNNVISGNNAMSGNSVTSEYGNSIMSGYGNSAMSGYGNSTASGYGNNTTSGFTPTGYQTNSGYQPNVANGHQNDPAVSNSYVINSVNSSGQNEYYVIR</sequence>
<feature type="transmembrane region" description="Helical" evidence="2">
    <location>
        <begin position="198"/>
        <end position="218"/>
    </location>
</feature>
<protein>
    <submittedName>
        <fullName evidence="3">Uncharacterized protein</fullName>
    </submittedName>
</protein>
<keyword evidence="2" id="KW-0472">Membrane</keyword>
<comment type="caution">
    <text evidence="3">The sequence shown here is derived from an EMBL/GenBank/DDBJ whole genome shotgun (WGS) entry which is preliminary data.</text>
</comment>
<dbReference type="Proteomes" id="UP000439903">
    <property type="component" value="Unassembled WGS sequence"/>
</dbReference>
<feature type="compositionally biased region" description="Low complexity" evidence="1">
    <location>
        <begin position="13"/>
        <end position="58"/>
    </location>
</feature>
<keyword evidence="2" id="KW-0812">Transmembrane</keyword>
<feature type="transmembrane region" description="Helical" evidence="2">
    <location>
        <begin position="294"/>
        <end position="316"/>
    </location>
</feature>
<keyword evidence="2" id="KW-1133">Transmembrane helix</keyword>
<dbReference type="AlphaFoldDB" id="A0A8H4AD04"/>
<evidence type="ECO:0000256" key="1">
    <source>
        <dbReference type="SAM" id="MobiDB-lite"/>
    </source>
</evidence>
<name>A0A8H4AD04_GIGMA</name>
<gene>
    <name evidence="3" type="ORF">F8M41_023642</name>
</gene>
<dbReference type="OrthoDB" id="10469107at2759"/>
<evidence type="ECO:0000256" key="2">
    <source>
        <dbReference type="SAM" id="Phobius"/>
    </source>
</evidence>
<organism evidence="3 4">
    <name type="scientific">Gigaspora margarita</name>
    <dbReference type="NCBI Taxonomy" id="4874"/>
    <lineage>
        <taxon>Eukaryota</taxon>
        <taxon>Fungi</taxon>
        <taxon>Fungi incertae sedis</taxon>
        <taxon>Mucoromycota</taxon>
        <taxon>Glomeromycotina</taxon>
        <taxon>Glomeromycetes</taxon>
        <taxon>Diversisporales</taxon>
        <taxon>Gigasporaceae</taxon>
        <taxon>Gigaspora</taxon>
    </lineage>
</organism>
<keyword evidence="4" id="KW-1185">Reference proteome</keyword>
<reference evidence="3 4" key="1">
    <citation type="journal article" date="2019" name="Environ. Microbiol.">
        <title>At the nexus of three kingdoms: the genome of the mycorrhizal fungus Gigaspora margarita provides insights into plant, endobacterial and fungal interactions.</title>
        <authorList>
            <person name="Venice F."/>
            <person name="Ghignone S."/>
            <person name="Salvioli di Fossalunga A."/>
            <person name="Amselem J."/>
            <person name="Novero M."/>
            <person name="Xianan X."/>
            <person name="Sedzielewska Toro K."/>
            <person name="Morin E."/>
            <person name="Lipzen A."/>
            <person name="Grigoriev I.V."/>
            <person name="Henrissat B."/>
            <person name="Martin F.M."/>
            <person name="Bonfante P."/>
        </authorList>
    </citation>
    <scope>NUCLEOTIDE SEQUENCE [LARGE SCALE GENOMIC DNA]</scope>
    <source>
        <strain evidence="3 4">BEG34</strain>
    </source>
</reference>
<feature type="compositionally biased region" description="Polar residues" evidence="1">
    <location>
        <begin position="59"/>
        <end position="70"/>
    </location>
</feature>
<feature type="transmembrane region" description="Helical" evidence="2">
    <location>
        <begin position="265"/>
        <end position="288"/>
    </location>
</feature>
<accession>A0A8H4AD04</accession>